<evidence type="ECO:0000313" key="2">
    <source>
        <dbReference type="Proteomes" id="UP000278180"/>
    </source>
</evidence>
<gene>
    <name evidence="1" type="ORF">ALP51_04198</name>
</gene>
<reference evidence="1 2" key="1">
    <citation type="submission" date="2018-08" db="EMBL/GenBank/DDBJ databases">
        <title>Recombination of ecologically and evolutionarily significant loci maintains genetic cohesion in the Pseudomonas syringae species complex.</title>
        <authorList>
            <person name="Dillon M."/>
            <person name="Thakur S."/>
            <person name="Almeida R.N.D."/>
            <person name="Weir B.S."/>
            <person name="Guttman D.S."/>
        </authorList>
    </citation>
    <scope>NUCLEOTIDE SEQUENCE [LARGE SCALE GENOMIC DNA]</scope>
    <source>
        <strain evidence="1 2">ICMP 13684</strain>
    </source>
</reference>
<proteinExistence type="predicted"/>
<evidence type="ECO:0000313" key="1">
    <source>
        <dbReference type="EMBL" id="RMT36281.1"/>
    </source>
</evidence>
<dbReference type="EMBL" id="RBTE01000024">
    <property type="protein sequence ID" value="RMT36281.1"/>
    <property type="molecule type" value="Genomic_DNA"/>
</dbReference>
<organism evidence="1 2">
    <name type="scientific">Pseudomonas savastanoi</name>
    <name type="common">Pseudomonas syringae pv. savastanoi</name>
    <dbReference type="NCBI Taxonomy" id="29438"/>
    <lineage>
        <taxon>Bacteria</taxon>
        <taxon>Pseudomonadati</taxon>
        <taxon>Pseudomonadota</taxon>
        <taxon>Gammaproteobacteria</taxon>
        <taxon>Pseudomonadales</taxon>
        <taxon>Pseudomonadaceae</taxon>
        <taxon>Pseudomonas</taxon>
    </lineage>
</organism>
<dbReference type="Proteomes" id="UP000278180">
    <property type="component" value="Unassembled WGS sequence"/>
</dbReference>
<name>A0A3M5KKY5_PSESS</name>
<accession>A0A3M5KKY5</accession>
<protein>
    <submittedName>
        <fullName evidence="1">Uncharacterized protein</fullName>
    </submittedName>
</protein>
<sequence length="64" mass="7073">MAYQYYHVQQAVLGEVFVWQPEGDVGVDIPCPRVGQYGVARSIEEIAAEKLRIAANVTNAADQH</sequence>
<comment type="caution">
    <text evidence="1">The sequence shown here is derived from an EMBL/GenBank/DDBJ whole genome shotgun (WGS) entry which is preliminary data.</text>
</comment>
<dbReference type="AlphaFoldDB" id="A0A3M5KKY5"/>